<evidence type="ECO:0000256" key="1">
    <source>
        <dbReference type="SAM" id="MobiDB-lite"/>
    </source>
</evidence>
<dbReference type="EMBL" id="BAAAMU010000021">
    <property type="protein sequence ID" value="GAA1634067.1"/>
    <property type="molecule type" value="Genomic_DNA"/>
</dbReference>
<evidence type="ECO:0000313" key="3">
    <source>
        <dbReference type="Proteomes" id="UP001500064"/>
    </source>
</evidence>
<reference evidence="2 3" key="1">
    <citation type="journal article" date="2019" name="Int. J. Syst. Evol. Microbiol.">
        <title>The Global Catalogue of Microorganisms (GCM) 10K type strain sequencing project: providing services to taxonomists for standard genome sequencing and annotation.</title>
        <authorList>
            <consortium name="The Broad Institute Genomics Platform"/>
            <consortium name="The Broad Institute Genome Sequencing Center for Infectious Disease"/>
            <person name="Wu L."/>
            <person name="Ma J."/>
        </authorList>
    </citation>
    <scope>NUCLEOTIDE SEQUENCE [LARGE SCALE GENOMIC DNA]</scope>
    <source>
        <strain evidence="2 3">JCM 13929</strain>
    </source>
</reference>
<dbReference type="RefSeq" id="WP_346105728.1">
    <property type="nucleotide sequence ID" value="NZ_BAAAMU010000021.1"/>
</dbReference>
<feature type="region of interest" description="Disordered" evidence="1">
    <location>
        <begin position="68"/>
        <end position="94"/>
    </location>
</feature>
<accession>A0ABN2F7P7</accession>
<keyword evidence="3" id="KW-1185">Reference proteome</keyword>
<dbReference type="Proteomes" id="UP001500064">
    <property type="component" value="Unassembled WGS sequence"/>
</dbReference>
<comment type="caution">
    <text evidence="2">The sequence shown here is derived from an EMBL/GenBank/DDBJ whole genome shotgun (WGS) entry which is preliminary data.</text>
</comment>
<sequence length="94" mass="9130">MTIRLPLDSSAGGLAGVGAPELGCALMAALLCAGTVRELTRLQRAARDARPGAAPAFAAAPASVSAPAAPSAISPPPTFSPSAVIEGPLATDSH</sequence>
<proteinExistence type="predicted"/>
<name>A0ABN2F7P7_9ACTN</name>
<organism evidence="2 3">
    <name type="scientific">Nonomuraea maheshkhaliensis</name>
    <dbReference type="NCBI Taxonomy" id="419590"/>
    <lineage>
        <taxon>Bacteria</taxon>
        <taxon>Bacillati</taxon>
        <taxon>Actinomycetota</taxon>
        <taxon>Actinomycetes</taxon>
        <taxon>Streptosporangiales</taxon>
        <taxon>Streptosporangiaceae</taxon>
        <taxon>Nonomuraea</taxon>
    </lineage>
</organism>
<gene>
    <name evidence="2" type="ORF">GCM10009733_033840</name>
</gene>
<evidence type="ECO:0000313" key="2">
    <source>
        <dbReference type="EMBL" id="GAA1634067.1"/>
    </source>
</evidence>
<protein>
    <submittedName>
        <fullName evidence="2">Uncharacterized protein</fullName>
    </submittedName>
</protein>